<dbReference type="EMBL" id="CP012333">
    <property type="protein sequence ID" value="AKU94541.1"/>
    <property type="molecule type" value="Genomic_DNA"/>
</dbReference>
<keyword evidence="4" id="KW-1185">Reference proteome</keyword>
<dbReference type="PANTHER" id="PTHR35848:SF6">
    <property type="entry name" value="CUPIN TYPE-2 DOMAIN-CONTAINING PROTEIN"/>
    <property type="match status" value="1"/>
</dbReference>
<evidence type="ECO:0000256" key="1">
    <source>
        <dbReference type="ARBA" id="ARBA00022723"/>
    </source>
</evidence>
<dbReference type="SUPFAM" id="SSF51182">
    <property type="entry name" value="RmlC-like cupins"/>
    <property type="match status" value="1"/>
</dbReference>
<evidence type="ECO:0000259" key="2">
    <source>
        <dbReference type="Pfam" id="PF07883"/>
    </source>
</evidence>
<evidence type="ECO:0000313" key="4">
    <source>
        <dbReference type="Proteomes" id="UP000064967"/>
    </source>
</evidence>
<dbReference type="AlphaFoldDB" id="A0A0K1PMB1"/>
<dbReference type="RefSeq" id="WP_146646117.1">
    <property type="nucleotide sequence ID" value="NZ_CP012333.1"/>
</dbReference>
<reference evidence="3 4" key="1">
    <citation type="submission" date="2015-08" db="EMBL/GenBank/DDBJ databases">
        <authorList>
            <person name="Babu N.S."/>
            <person name="Beckwith C.J."/>
            <person name="Beseler K.G."/>
            <person name="Brison A."/>
            <person name="Carone J.V."/>
            <person name="Caskin T.P."/>
            <person name="Diamond M."/>
            <person name="Durham M.E."/>
            <person name="Foxe J.M."/>
            <person name="Go M."/>
            <person name="Henderson B.A."/>
            <person name="Jones I.B."/>
            <person name="McGettigan J.A."/>
            <person name="Micheletti S.J."/>
            <person name="Nasrallah M.E."/>
            <person name="Ortiz D."/>
            <person name="Piller C.R."/>
            <person name="Privatt S.R."/>
            <person name="Schneider S.L."/>
            <person name="Sharp S."/>
            <person name="Smith T.C."/>
            <person name="Stanton J.D."/>
            <person name="Ullery H.E."/>
            <person name="Wilson R.J."/>
            <person name="Serrano M.G."/>
            <person name="Buck G."/>
            <person name="Lee V."/>
            <person name="Wang Y."/>
            <person name="Carvalho R."/>
            <person name="Voegtly L."/>
            <person name="Shi R."/>
            <person name="Duckworth R."/>
            <person name="Johnson A."/>
            <person name="Loviza R."/>
            <person name="Walstead R."/>
            <person name="Shah Z."/>
            <person name="Kiflezghi M."/>
            <person name="Wade K."/>
            <person name="Ball S.L."/>
            <person name="Bradley K.W."/>
            <person name="Asai D.J."/>
            <person name="Bowman C.A."/>
            <person name="Russell D.A."/>
            <person name="Pope W.H."/>
            <person name="Jacobs-Sera D."/>
            <person name="Hendrix R.W."/>
            <person name="Hatfull G.F."/>
        </authorList>
    </citation>
    <scope>NUCLEOTIDE SEQUENCE [LARGE SCALE GENOMIC DNA]</scope>
    <source>
        <strain evidence="3 4">DSM 27648</strain>
    </source>
</reference>
<keyword evidence="1" id="KW-0479">Metal-binding</keyword>
<dbReference type="KEGG" id="llu:AKJ09_01205"/>
<organism evidence="3 4">
    <name type="scientific">Labilithrix luteola</name>
    <dbReference type="NCBI Taxonomy" id="1391654"/>
    <lineage>
        <taxon>Bacteria</taxon>
        <taxon>Pseudomonadati</taxon>
        <taxon>Myxococcota</taxon>
        <taxon>Polyangia</taxon>
        <taxon>Polyangiales</taxon>
        <taxon>Labilitrichaceae</taxon>
        <taxon>Labilithrix</taxon>
    </lineage>
</organism>
<protein>
    <submittedName>
        <fullName evidence="3">Cupin 2, conserved barrel domain protein</fullName>
    </submittedName>
</protein>
<feature type="domain" description="Cupin type-2" evidence="2">
    <location>
        <begin position="52"/>
        <end position="122"/>
    </location>
</feature>
<dbReference type="Proteomes" id="UP000064967">
    <property type="component" value="Chromosome"/>
</dbReference>
<dbReference type="CDD" id="cd02224">
    <property type="entry name" value="cupin_SPO2919-like"/>
    <property type="match status" value="1"/>
</dbReference>
<sequence length="174" mass="18958">MKRPIINLADVELNAWGHGASVPMMGEASEKFQAQLGPISGPLGAKLLGYGLVVVRPGKAAFPFHNHVANEEMFFVLEGAGEIRIGDQRYPIKKGDVIACPPGGTETARQIVNTGESDLHYLGVSTRLSPEILQYPDTKRVAFAAILAPDASGQPRMVRQIVRDGETMQYWDEE</sequence>
<dbReference type="InterPro" id="IPR051610">
    <property type="entry name" value="GPI/OXD"/>
</dbReference>
<proteinExistence type="predicted"/>
<dbReference type="GO" id="GO:0046872">
    <property type="term" value="F:metal ion binding"/>
    <property type="evidence" value="ECO:0007669"/>
    <property type="project" value="UniProtKB-KW"/>
</dbReference>
<dbReference type="STRING" id="1391654.AKJ09_01205"/>
<accession>A0A0K1PMB1</accession>
<evidence type="ECO:0000313" key="3">
    <source>
        <dbReference type="EMBL" id="AKU94541.1"/>
    </source>
</evidence>
<name>A0A0K1PMB1_9BACT</name>
<dbReference type="InterPro" id="IPR011051">
    <property type="entry name" value="RmlC_Cupin_sf"/>
</dbReference>
<dbReference type="InterPro" id="IPR013096">
    <property type="entry name" value="Cupin_2"/>
</dbReference>
<dbReference type="OrthoDB" id="116921at2"/>
<dbReference type="Gene3D" id="2.60.120.10">
    <property type="entry name" value="Jelly Rolls"/>
    <property type="match status" value="1"/>
</dbReference>
<dbReference type="Pfam" id="PF07883">
    <property type="entry name" value="Cupin_2"/>
    <property type="match status" value="1"/>
</dbReference>
<dbReference type="PANTHER" id="PTHR35848">
    <property type="entry name" value="OXALATE-BINDING PROTEIN"/>
    <property type="match status" value="1"/>
</dbReference>
<gene>
    <name evidence="3" type="ORF">AKJ09_01205</name>
</gene>
<dbReference type="InterPro" id="IPR014710">
    <property type="entry name" value="RmlC-like_jellyroll"/>
</dbReference>